<evidence type="ECO:0000256" key="1">
    <source>
        <dbReference type="ARBA" id="ARBA00004447"/>
    </source>
</evidence>
<evidence type="ECO:0000256" key="9">
    <source>
        <dbReference type="ARBA" id="ARBA00023034"/>
    </source>
</evidence>
<evidence type="ECO:0000256" key="6">
    <source>
        <dbReference type="ARBA" id="ARBA00022692"/>
    </source>
</evidence>
<keyword evidence="10 12" id="KW-0472">Membrane</keyword>
<evidence type="ECO:0000256" key="2">
    <source>
        <dbReference type="ARBA" id="ARBA00004922"/>
    </source>
</evidence>
<evidence type="ECO:0000259" key="14">
    <source>
        <dbReference type="Pfam" id="PF00852"/>
    </source>
</evidence>
<evidence type="ECO:0000256" key="13">
    <source>
        <dbReference type="SAM" id="MobiDB-lite"/>
    </source>
</evidence>
<feature type="transmembrane region" description="Helical" evidence="12">
    <location>
        <begin position="74"/>
        <end position="95"/>
    </location>
</feature>
<evidence type="ECO:0000313" key="17">
    <source>
        <dbReference type="Proteomes" id="UP000821853"/>
    </source>
</evidence>
<keyword evidence="8 12" id="KW-1133">Transmembrane helix</keyword>
<dbReference type="SUPFAM" id="SSF53756">
    <property type="entry name" value="UDP-Glycosyltransferase/glycogen phosphorylase"/>
    <property type="match status" value="1"/>
</dbReference>
<dbReference type="InterPro" id="IPR055270">
    <property type="entry name" value="Glyco_tran_10_C"/>
</dbReference>
<keyword evidence="6 12" id="KW-0812">Transmembrane</keyword>
<dbReference type="VEuPathDB" id="VectorBase:HLOH_058402"/>
<dbReference type="GO" id="GO:0008417">
    <property type="term" value="F:fucosyltransferase activity"/>
    <property type="evidence" value="ECO:0007669"/>
    <property type="project" value="InterPro"/>
</dbReference>
<dbReference type="EMBL" id="JABSTR010000008">
    <property type="protein sequence ID" value="KAH9377482.1"/>
    <property type="molecule type" value="Genomic_DNA"/>
</dbReference>
<keyword evidence="11" id="KW-0325">Glycoprotein</keyword>
<protein>
    <recommendedName>
        <fullName evidence="12">Fucosyltransferase</fullName>
        <ecNumber evidence="12">2.4.1.-</ecNumber>
    </recommendedName>
</protein>
<dbReference type="Pfam" id="PF17039">
    <property type="entry name" value="Glyco_tran_10_N"/>
    <property type="match status" value="1"/>
</dbReference>
<comment type="caution">
    <text evidence="16">The sequence shown here is derived from an EMBL/GenBank/DDBJ whole genome shotgun (WGS) entry which is preliminary data.</text>
</comment>
<feature type="compositionally biased region" description="Low complexity" evidence="13">
    <location>
        <begin position="32"/>
        <end position="50"/>
    </location>
</feature>
<evidence type="ECO:0000256" key="12">
    <source>
        <dbReference type="RuleBase" id="RU003832"/>
    </source>
</evidence>
<keyword evidence="17" id="KW-1185">Reference proteome</keyword>
<dbReference type="OMA" id="ACEHERI"/>
<feature type="region of interest" description="Disordered" evidence="13">
    <location>
        <begin position="1"/>
        <end position="54"/>
    </location>
</feature>
<accession>A0A9J6GQC6</accession>
<evidence type="ECO:0000256" key="4">
    <source>
        <dbReference type="ARBA" id="ARBA00022676"/>
    </source>
</evidence>
<keyword evidence="5 12" id="KW-0808">Transferase</keyword>
<evidence type="ECO:0000259" key="15">
    <source>
        <dbReference type="Pfam" id="PF17039"/>
    </source>
</evidence>
<name>A0A9J6GQC6_HAELO</name>
<reference evidence="16 17" key="1">
    <citation type="journal article" date="2020" name="Cell">
        <title>Large-Scale Comparative Analyses of Tick Genomes Elucidate Their Genetic Diversity and Vector Capacities.</title>
        <authorList>
            <consortium name="Tick Genome and Microbiome Consortium (TIGMIC)"/>
            <person name="Jia N."/>
            <person name="Wang J."/>
            <person name="Shi W."/>
            <person name="Du L."/>
            <person name="Sun Y."/>
            <person name="Zhan W."/>
            <person name="Jiang J.F."/>
            <person name="Wang Q."/>
            <person name="Zhang B."/>
            <person name="Ji P."/>
            <person name="Bell-Sakyi L."/>
            <person name="Cui X.M."/>
            <person name="Yuan T.T."/>
            <person name="Jiang B.G."/>
            <person name="Yang W.F."/>
            <person name="Lam T.T."/>
            <person name="Chang Q.C."/>
            <person name="Ding S.J."/>
            <person name="Wang X.J."/>
            <person name="Zhu J.G."/>
            <person name="Ruan X.D."/>
            <person name="Zhao L."/>
            <person name="Wei J.T."/>
            <person name="Ye R.Z."/>
            <person name="Que T.C."/>
            <person name="Du C.H."/>
            <person name="Zhou Y.H."/>
            <person name="Cheng J.X."/>
            <person name="Dai P.F."/>
            <person name="Guo W.B."/>
            <person name="Han X.H."/>
            <person name="Huang E.J."/>
            <person name="Li L.F."/>
            <person name="Wei W."/>
            <person name="Gao Y.C."/>
            <person name="Liu J.Z."/>
            <person name="Shao H.Z."/>
            <person name="Wang X."/>
            <person name="Wang C.C."/>
            <person name="Yang T.C."/>
            <person name="Huo Q.B."/>
            <person name="Li W."/>
            <person name="Chen H.Y."/>
            <person name="Chen S.E."/>
            <person name="Zhou L.G."/>
            <person name="Ni X.B."/>
            <person name="Tian J.H."/>
            <person name="Sheng Y."/>
            <person name="Liu T."/>
            <person name="Pan Y.S."/>
            <person name="Xia L.Y."/>
            <person name="Li J."/>
            <person name="Zhao F."/>
            <person name="Cao W.C."/>
        </authorList>
    </citation>
    <scope>NUCLEOTIDE SEQUENCE [LARGE SCALE GENOMIC DNA]</scope>
    <source>
        <strain evidence="16">HaeL-2018</strain>
    </source>
</reference>
<feature type="compositionally biased region" description="Basic and acidic residues" evidence="13">
    <location>
        <begin position="1"/>
        <end position="28"/>
    </location>
</feature>
<evidence type="ECO:0000313" key="16">
    <source>
        <dbReference type="EMBL" id="KAH9377482.1"/>
    </source>
</evidence>
<evidence type="ECO:0000256" key="8">
    <source>
        <dbReference type="ARBA" id="ARBA00022989"/>
    </source>
</evidence>
<evidence type="ECO:0000256" key="7">
    <source>
        <dbReference type="ARBA" id="ARBA00022968"/>
    </source>
</evidence>
<dbReference type="Proteomes" id="UP000821853">
    <property type="component" value="Unassembled WGS sequence"/>
</dbReference>
<dbReference type="InterPro" id="IPR031481">
    <property type="entry name" value="Glyco_tran_10_N"/>
</dbReference>
<keyword evidence="7" id="KW-0735">Signal-anchor</keyword>
<evidence type="ECO:0000256" key="10">
    <source>
        <dbReference type="ARBA" id="ARBA00023136"/>
    </source>
</evidence>
<dbReference type="InterPro" id="IPR038577">
    <property type="entry name" value="GT10-like_C_sf"/>
</dbReference>
<evidence type="ECO:0000256" key="11">
    <source>
        <dbReference type="ARBA" id="ARBA00023180"/>
    </source>
</evidence>
<dbReference type="Pfam" id="PF00852">
    <property type="entry name" value="Glyco_transf_10"/>
    <property type="match status" value="1"/>
</dbReference>
<keyword evidence="4 12" id="KW-0328">Glycosyltransferase</keyword>
<evidence type="ECO:0000256" key="5">
    <source>
        <dbReference type="ARBA" id="ARBA00022679"/>
    </source>
</evidence>
<proteinExistence type="inferred from homology"/>
<evidence type="ECO:0000256" key="3">
    <source>
        <dbReference type="ARBA" id="ARBA00008919"/>
    </source>
</evidence>
<gene>
    <name evidence="16" type="ORF">HPB48_006257</name>
</gene>
<dbReference type="Gene3D" id="3.40.50.11660">
    <property type="entry name" value="Glycosyl transferase family 10, C-terminal domain"/>
    <property type="match status" value="1"/>
</dbReference>
<dbReference type="EC" id="2.4.1.-" evidence="12"/>
<keyword evidence="9 12" id="KW-0333">Golgi apparatus</keyword>
<dbReference type="AlphaFoldDB" id="A0A9J6GQC6"/>
<comment type="subcellular location">
    <subcellularLocation>
        <location evidence="1 12">Golgi apparatus</location>
        <location evidence="1 12">Golgi stack membrane</location>
        <topology evidence="1 12">Single-pass type II membrane protein</topology>
    </subcellularLocation>
</comment>
<comment type="pathway">
    <text evidence="2">Protein modification; protein glycosylation.</text>
</comment>
<organism evidence="16 17">
    <name type="scientific">Haemaphysalis longicornis</name>
    <name type="common">Bush tick</name>
    <dbReference type="NCBI Taxonomy" id="44386"/>
    <lineage>
        <taxon>Eukaryota</taxon>
        <taxon>Metazoa</taxon>
        <taxon>Ecdysozoa</taxon>
        <taxon>Arthropoda</taxon>
        <taxon>Chelicerata</taxon>
        <taxon>Arachnida</taxon>
        <taxon>Acari</taxon>
        <taxon>Parasitiformes</taxon>
        <taxon>Ixodida</taxon>
        <taxon>Ixodoidea</taxon>
        <taxon>Ixodidae</taxon>
        <taxon>Haemaphysalinae</taxon>
        <taxon>Haemaphysalis</taxon>
    </lineage>
</organism>
<dbReference type="PANTHER" id="PTHR48438">
    <property type="entry name" value="ALPHA-(1,3)-FUCOSYLTRANSFERASE C-RELATED"/>
    <property type="match status" value="1"/>
</dbReference>
<comment type="similarity">
    <text evidence="3 12">Belongs to the glycosyltransferase 10 family.</text>
</comment>
<dbReference type="PANTHER" id="PTHR48438:SF1">
    <property type="entry name" value="ALPHA-(1,3)-FUCOSYLTRANSFERASE C-RELATED"/>
    <property type="match status" value="1"/>
</dbReference>
<dbReference type="OrthoDB" id="6502519at2759"/>
<dbReference type="GO" id="GO:0032580">
    <property type="term" value="C:Golgi cisterna membrane"/>
    <property type="evidence" value="ECO:0007669"/>
    <property type="project" value="UniProtKB-SubCell"/>
</dbReference>
<feature type="domain" description="Fucosyltransferase N-terminal" evidence="15">
    <location>
        <begin position="129"/>
        <end position="249"/>
    </location>
</feature>
<sequence>MSESRTRSRSSLEEPVERPGDRVRRERVPLNPHHVPAPAARHPPAHVSPVGSDASDDFRPFPPESLLDSCTRKVAFIVGGVIFFIIVASVLFYYLGLLRGRSDNPSGPVKPTSPWLPWRDRTDDVGVPRILVWNRPLLEAGARTQWLWKTPRACSSGSTRGPRRECEVTNDRDLLMKSDAILFHGNHLNRADIPNWRADLQMWVFWVHTPLPLADTSEGAKSALELPDMARLFNWTMGHRDDADVKVPYRTWTCRNRTGSKTRQRETEGATVGQLGSWLTVNLTASIRHEIPVPLRPKATFLHENVDHPVYLRLFPACGAAQCTSPARCVRQIARDYHFIIVSLTPECFSSAEELIYDAFEHDVVPVVLAPHDAVLNLPPNSVVTSSNLQGHGQLSGYLRSLLDDPAKYESYFAWKQHCTVATPEDDLCPLCERLWEQPMRKGVSLDALQWWTLRSRCEDEPLFGLDSTFELDI</sequence>
<dbReference type="InterPro" id="IPR001503">
    <property type="entry name" value="Glyco_trans_10"/>
</dbReference>
<feature type="domain" description="Fucosyltransferase C-terminal" evidence="14">
    <location>
        <begin position="310"/>
        <end position="444"/>
    </location>
</feature>